<keyword evidence="3 6" id="KW-1133">Transmembrane helix</keyword>
<feature type="region of interest" description="Disordered" evidence="5">
    <location>
        <begin position="146"/>
        <end position="174"/>
    </location>
</feature>
<dbReference type="InterPro" id="IPR051694">
    <property type="entry name" value="Immunoregulatory_rcpt-like"/>
</dbReference>
<evidence type="ECO:0000313" key="8">
    <source>
        <dbReference type="Proteomes" id="UP000188320"/>
    </source>
</evidence>
<feature type="region of interest" description="Disordered" evidence="5">
    <location>
        <begin position="207"/>
        <end position="231"/>
    </location>
</feature>
<keyword evidence="4 6" id="KW-0472">Membrane</keyword>
<dbReference type="EMBL" id="LSSK01000484">
    <property type="protein sequence ID" value="OMH83182.1"/>
    <property type="molecule type" value="Genomic_DNA"/>
</dbReference>
<evidence type="ECO:0000256" key="5">
    <source>
        <dbReference type="SAM" id="MobiDB-lite"/>
    </source>
</evidence>
<reference evidence="8" key="1">
    <citation type="submission" date="2017-01" db="EMBL/GenBank/DDBJ databases">
        <authorList>
            <person name="Wang Y."/>
            <person name="White M."/>
            <person name="Kvist S."/>
            <person name="Moncalvo J.-M."/>
        </authorList>
    </citation>
    <scope>NUCLEOTIDE SEQUENCE [LARGE SCALE GENOMIC DNA]</scope>
    <source>
        <strain evidence="8">COL-18-3</strain>
    </source>
</reference>
<keyword evidence="2 6" id="KW-0812">Transmembrane</keyword>
<feature type="compositionally biased region" description="Polar residues" evidence="5">
    <location>
        <begin position="148"/>
        <end position="162"/>
    </location>
</feature>
<dbReference type="GO" id="GO:0016020">
    <property type="term" value="C:membrane"/>
    <property type="evidence" value="ECO:0007669"/>
    <property type="project" value="UniProtKB-SubCell"/>
</dbReference>
<dbReference type="PANTHER" id="PTHR15549">
    <property type="entry name" value="PAIRED IMMUNOGLOBULIN-LIKE TYPE 2 RECEPTOR"/>
    <property type="match status" value="1"/>
</dbReference>
<sequence length="307" mass="32844">MSISSTSDAESTESSSTTIPIGPGSKSLSTAAIVAIALGSVLFLLLILLLLLFMRRRRKRERMAEKQVSNDDGVFDEYDALEDSNADMDGSAITAGLSGKIVTDTKNEDFSTFGGSPPFQDPKVVAGVYGDYELPSIMSSPMVFAGPQRSTRTNSQGSNKSNFAGGGPTKMGSPGSGFVLDRPNHSTSFTELDARIVGKGFRDALDKAPENDLIKSDEEDGQGGDNSTPEHENWRETIAHDRMQRALEQDKSIKVVDLHHKATPFSTAGLQSTKFSVKSDKPLSTTSLSSPDPDAPSDSTDKTEPDT</sequence>
<organism evidence="7 8">
    <name type="scientific">Zancudomyces culisetae</name>
    <name type="common">Gut fungus</name>
    <name type="synonym">Smittium culisetae</name>
    <dbReference type="NCBI Taxonomy" id="1213189"/>
    <lineage>
        <taxon>Eukaryota</taxon>
        <taxon>Fungi</taxon>
        <taxon>Fungi incertae sedis</taxon>
        <taxon>Zoopagomycota</taxon>
        <taxon>Kickxellomycotina</taxon>
        <taxon>Harpellomycetes</taxon>
        <taxon>Harpellales</taxon>
        <taxon>Legeriomycetaceae</taxon>
        <taxon>Zancudomyces</taxon>
    </lineage>
</organism>
<feature type="compositionally biased region" description="Polar residues" evidence="5">
    <location>
        <begin position="264"/>
        <end position="276"/>
    </location>
</feature>
<name>A0A1R1PQM9_ZANCU</name>
<comment type="subcellular location">
    <subcellularLocation>
        <location evidence="1">Membrane</location>
        <topology evidence="1">Single-pass membrane protein</topology>
    </subcellularLocation>
</comment>
<dbReference type="OrthoDB" id="5579184at2759"/>
<gene>
    <name evidence="7" type="ORF">AX774_g3312</name>
</gene>
<feature type="compositionally biased region" description="Low complexity" evidence="5">
    <location>
        <begin position="1"/>
        <end position="19"/>
    </location>
</feature>
<proteinExistence type="predicted"/>
<feature type="region of interest" description="Disordered" evidence="5">
    <location>
        <begin position="1"/>
        <end position="21"/>
    </location>
</feature>
<evidence type="ECO:0000256" key="1">
    <source>
        <dbReference type="ARBA" id="ARBA00004167"/>
    </source>
</evidence>
<feature type="region of interest" description="Disordered" evidence="5">
    <location>
        <begin position="263"/>
        <end position="307"/>
    </location>
</feature>
<keyword evidence="8" id="KW-1185">Reference proteome</keyword>
<evidence type="ECO:0000256" key="2">
    <source>
        <dbReference type="ARBA" id="ARBA00022692"/>
    </source>
</evidence>
<dbReference type="Proteomes" id="UP000188320">
    <property type="component" value="Unassembled WGS sequence"/>
</dbReference>
<evidence type="ECO:0000256" key="6">
    <source>
        <dbReference type="SAM" id="Phobius"/>
    </source>
</evidence>
<dbReference type="AlphaFoldDB" id="A0A1R1PQM9"/>
<protein>
    <submittedName>
        <fullName evidence="7">Uncharacterized protein</fullName>
    </submittedName>
</protein>
<evidence type="ECO:0000256" key="3">
    <source>
        <dbReference type="ARBA" id="ARBA00022989"/>
    </source>
</evidence>
<evidence type="ECO:0000313" key="7">
    <source>
        <dbReference type="EMBL" id="OMH83182.1"/>
    </source>
</evidence>
<feature type="transmembrane region" description="Helical" evidence="6">
    <location>
        <begin position="31"/>
        <end position="53"/>
    </location>
</feature>
<comment type="caution">
    <text evidence="7">The sequence shown here is derived from an EMBL/GenBank/DDBJ whole genome shotgun (WGS) entry which is preliminary data.</text>
</comment>
<accession>A0A1R1PQM9</accession>
<feature type="compositionally biased region" description="Basic and acidic residues" evidence="5">
    <location>
        <begin position="207"/>
        <end position="216"/>
    </location>
</feature>
<evidence type="ECO:0000256" key="4">
    <source>
        <dbReference type="ARBA" id="ARBA00023136"/>
    </source>
</evidence>
<feature type="compositionally biased region" description="Low complexity" evidence="5">
    <location>
        <begin position="282"/>
        <end position="298"/>
    </location>
</feature>
<dbReference type="GO" id="GO:0071944">
    <property type="term" value="C:cell periphery"/>
    <property type="evidence" value="ECO:0007669"/>
    <property type="project" value="UniProtKB-ARBA"/>
</dbReference>